<feature type="region of interest" description="Disordered" evidence="1">
    <location>
        <begin position="663"/>
        <end position="720"/>
    </location>
</feature>
<name>A0AB34JZY9_PRYPA</name>
<sequence length="765" mass="83681">MEEAMSISELMDELLDSGPEPRQSQSGHSSYEHSMHPSYDIAEETLDFTNESAPISRAMPPSHYFMSDQMQCYAGLSDSDQRSACQSQSHGSSAPSMLPSVDMARLSQHHQWMPQLPCQIQMQPQQEQQHPQQQHPQQHPQPQHPQPLQQHPQQLQQQHPQQLQQQLQQNMQMQQMQQQFQQQLSAQYHQPSPHATWVCGVPGAYTCIPSSNGAFASSRTAAHQSCIIAMPQSAAVSVQSARQGRPHCTAEGAVANAAATAAAVQASYDSSSRVLPPGRCWGAQLKGDTHGCTPGFVAGRGHLKNKFCPRCSLGIDVPAYRVCAWTPELKLQLANDHREGFWSPAPAASGGGDFRVVNNTISCTGPELILYRVMPPDLPWAQLPEPWVQNGMVRLCLAKGTLVPAAELESSSRNSRKRPRRFFSRLSSTLGVVSNFGQSGSHGNAGSYALDNSDGLQRSLSEPQRPFTSKTDGWTNVTCPDVDAPDSGATGQPPCSLKFPPRAAHRGMRSSSAPAITGGSVVEMPDAEETSERDEDQTSKLSDEDRLGRTSPVDNARRVRCSPSRSQSSANDFAAADDFQDQLVAAYDQVKDVLQSALNAGSQLTPVQREVVEAHLKQSRWALVQARNFSHPDTLSRIMKKPDSETGGKRAVMFASASHMVGGSTSRLSSRMSSSSCSTSSDTESDTPGVLTTLSQSRLSVRRNSGLQRARSTPLPKLESSWPRLDSDGQLQNFSKLNLGYSDGKLHRQVDRVTVMKNALRKWFQ</sequence>
<protein>
    <submittedName>
        <fullName evidence="2">Uncharacterized protein</fullName>
    </submittedName>
</protein>
<dbReference type="AlphaFoldDB" id="A0AB34JZY9"/>
<dbReference type="EMBL" id="JBGBPQ010000003">
    <property type="protein sequence ID" value="KAL1526451.1"/>
    <property type="molecule type" value="Genomic_DNA"/>
</dbReference>
<feature type="compositionally biased region" description="Low complexity" evidence="1">
    <location>
        <begin position="664"/>
        <end position="682"/>
    </location>
</feature>
<feature type="region of interest" description="Disordered" evidence="1">
    <location>
        <begin position="122"/>
        <end position="170"/>
    </location>
</feature>
<keyword evidence="3" id="KW-1185">Reference proteome</keyword>
<organism evidence="2 3">
    <name type="scientific">Prymnesium parvum</name>
    <name type="common">Toxic golden alga</name>
    <dbReference type="NCBI Taxonomy" id="97485"/>
    <lineage>
        <taxon>Eukaryota</taxon>
        <taxon>Haptista</taxon>
        <taxon>Haptophyta</taxon>
        <taxon>Prymnesiophyceae</taxon>
        <taxon>Prymnesiales</taxon>
        <taxon>Prymnesiaceae</taxon>
        <taxon>Prymnesium</taxon>
    </lineage>
</organism>
<feature type="compositionally biased region" description="Polar residues" evidence="1">
    <location>
        <begin position="690"/>
        <end position="711"/>
    </location>
</feature>
<evidence type="ECO:0000313" key="3">
    <source>
        <dbReference type="Proteomes" id="UP001515480"/>
    </source>
</evidence>
<feature type="compositionally biased region" description="Polar residues" evidence="1">
    <location>
        <begin position="454"/>
        <end position="478"/>
    </location>
</feature>
<feature type="region of interest" description="Disordered" evidence="1">
    <location>
        <begin position="1"/>
        <end position="39"/>
    </location>
</feature>
<gene>
    <name evidence="2" type="ORF">AB1Y20_015163</name>
</gene>
<feature type="compositionally biased region" description="Basic and acidic residues" evidence="1">
    <location>
        <begin position="536"/>
        <end position="548"/>
    </location>
</feature>
<feature type="compositionally biased region" description="Acidic residues" evidence="1">
    <location>
        <begin position="525"/>
        <end position="535"/>
    </location>
</feature>
<proteinExistence type="predicted"/>
<evidence type="ECO:0000256" key="1">
    <source>
        <dbReference type="SAM" id="MobiDB-lite"/>
    </source>
</evidence>
<dbReference type="Proteomes" id="UP001515480">
    <property type="component" value="Unassembled WGS sequence"/>
</dbReference>
<feature type="region of interest" description="Disordered" evidence="1">
    <location>
        <begin position="444"/>
        <end position="571"/>
    </location>
</feature>
<accession>A0AB34JZY9</accession>
<reference evidence="2 3" key="1">
    <citation type="journal article" date="2024" name="Science">
        <title>Giant polyketide synthase enzymes in the biosynthesis of giant marine polyether toxins.</title>
        <authorList>
            <person name="Fallon T.R."/>
            <person name="Shende V.V."/>
            <person name="Wierzbicki I.H."/>
            <person name="Pendleton A.L."/>
            <person name="Watervoot N.F."/>
            <person name="Auber R.P."/>
            <person name="Gonzalez D.J."/>
            <person name="Wisecaver J.H."/>
            <person name="Moore B.S."/>
        </authorList>
    </citation>
    <scope>NUCLEOTIDE SEQUENCE [LARGE SCALE GENOMIC DNA]</scope>
    <source>
        <strain evidence="2 3">12B1</strain>
    </source>
</reference>
<evidence type="ECO:0000313" key="2">
    <source>
        <dbReference type="EMBL" id="KAL1526451.1"/>
    </source>
</evidence>
<comment type="caution">
    <text evidence="2">The sequence shown here is derived from an EMBL/GenBank/DDBJ whole genome shotgun (WGS) entry which is preliminary data.</text>
</comment>